<reference evidence="4" key="1">
    <citation type="journal article" date="2019" name="Sci. Rep.">
        <title>Draft genome of Tanacetum cinerariifolium, the natural source of mosquito coil.</title>
        <authorList>
            <person name="Yamashiro T."/>
            <person name="Shiraishi A."/>
            <person name="Satake H."/>
            <person name="Nakayama K."/>
        </authorList>
    </citation>
    <scope>NUCLEOTIDE SEQUENCE</scope>
</reference>
<sequence length="917" mass="103539">MPPKPDLVFNNAPNDVETDHTAFNVTLSPTKPDQDLSHTFRPSVPIIEDWVSDSEDESETKTPQNVASFVQPTEQVKSPRHSVQHVKTSIPTARSKTSILKPTSNGKHRNRKAWFVCKSLDHLIKNYDYHEKKMAQPTARNHAQRETHKQYALMTLQNPQRHVVPAVGLTQSKLVPITAVRPVTTVLPKISITRPRQANTVVTKLNLPPRRHINRSPSPKASNFPPNISAIKAPMVNAAKGTCHIYLILRSSMVDMLPLEVIQRVMCDKKNSVLFTDTECLVLSPEFKLPDENQVLLRVPRENNMYNVNSKNIVPFGDLTCLFAKATIDESNLWHRRLGHTNFKTMNKLVKGKFDGKVDEEFLVGYSISSEAFTVFNSRIFWKTSLMLQNTDGDASFDKKEPEFEAKKPEYEVNVLPSSSAQSKKHNDKTKREAKGKSPVESLTGYRNLSAEFEDFFDNSNNEVNVADTSQLPDDPDMPKLEDITYSDDEDDVGAEADFNNLETSITKVWVLVDLLHRKRAIGTKWAFRNKKDERGIVVRNKARLVTQGHTQEEGINYEEVFAPVARIEAIRLFLAYASFMGFLVYQMDVKSTFLYGTIKEEVYVCQPPGFEDPDHADKKKDVIFISQDKYVAKILRKFRLTDGKSASTPIDTEKPLLKDPDGEDVVLSSMESLKRMVHVTNILSAGYLTTPQMILNSSCLTHIKNWLVQIKRSLFWTTIAVKKVNDIMRLQALVDKKKVVVTEATIRDALCLDDAEGVECLPNEEIFAKLARIGYEKPSTKLTFYMAFFSSHLVWNVDSPSKFYMYPRFLQLMIRKQVGDLLTHIAKYTSPALTQKVFANMRWVGKGFSGVETPLFEGMIVEQQVEERDADENVEDVNAGVAAEGDVSAANDEVPTADEEPSISSPTPPTPPLQPS</sequence>
<dbReference type="InterPro" id="IPR013103">
    <property type="entry name" value="RVT_2"/>
</dbReference>
<dbReference type="EMBL" id="BKCJ010001772">
    <property type="protein sequence ID" value="GEU43909.1"/>
    <property type="molecule type" value="Genomic_DNA"/>
</dbReference>
<feature type="domain" description="Reverse transcriptase Ty1/copia-type" evidence="2">
    <location>
        <begin position="508"/>
        <end position="619"/>
    </location>
</feature>
<protein>
    <submittedName>
        <fullName evidence="4">Retrovirus-related Pol polyprotein from transposon TNT 1-94</fullName>
    </submittedName>
</protein>
<accession>A0A6L2K4F4</accession>
<dbReference type="Pfam" id="PF13976">
    <property type="entry name" value="gag_pre-integrs"/>
    <property type="match status" value="1"/>
</dbReference>
<dbReference type="Pfam" id="PF07727">
    <property type="entry name" value="RVT_2"/>
    <property type="match status" value="1"/>
</dbReference>
<evidence type="ECO:0000313" key="4">
    <source>
        <dbReference type="EMBL" id="GEU43909.1"/>
    </source>
</evidence>
<feature type="domain" description="GAG-pre-integrase" evidence="3">
    <location>
        <begin position="307"/>
        <end position="355"/>
    </location>
</feature>
<organism evidence="4">
    <name type="scientific">Tanacetum cinerariifolium</name>
    <name type="common">Dalmatian daisy</name>
    <name type="synonym">Chrysanthemum cinerariifolium</name>
    <dbReference type="NCBI Taxonomy" id="118510"/>
    <lineage>
        <taxon>Eukaryota</taxon>
        <taxon>Viridiplantae</taxon>
        <taxon>Streptophyta</taxon>
        <taxon>Embryophyta</taxon>
        <taxon>Tracheophyta</taxon>
        <taxon>Spermatophyta</taxon>
        <taxon>Magnoliopsida</taxon>
        <taxon>eudicotyledons</taxon>
        <taxon>Gunneridae</taxon>
        <taxon>Pentapetalae</taxon>
        <taxon>asterids</taxon>
        <taxon>campanulids</taxon>
        <taxon>Asterales</taxon>
        <taxon>Asteraceae</taxon>
        <taxon>Asteroideae</taxon>
        <taxon>Anthemideae</taxon>
        <taxon>Anthemidinae</taxon>
        <taxon>Tanacetum</taxon>
    </lineage>
</organism>
<evidence type="ECO:0000259" key="2">
    <source>
        <dbReference type="Pfam" id="PF07727"/>
    </source>
</evidence>
<evidence type="ECO:0000259" key="3">
    <source>
        <dbReference type="Pfam" id="PF13976"/>
    </source>
</evidence>
<feature type="region of interest" description="Disordered" evidence="1">
    <location>
        <begin position="413"/>
        <end position="441"/>
    </location>
</feature>
<evidence type="ECO:0000256" key="1">
    <source>
        <dbReference type="SAM" id="MobiDB-lite"/>
    </source>
</evidence>
<comment type="caution">
    <text evidence="4">The sequence shown here is derived from an EMBL/GenBank/DDBJ whole genome shotgun (WGS) entry which is preliminary data.</text>
</comment>
<proteinExistence type="predicted"/>
<dbReference type="InterPro" id="IPR025724">
    <property type="entry name" value="GAG-pre-integrase_dom"/>
</dbReference>
<gene>
    <name evidence="4" type="ORF">Tci_015887</name>
</gene>
<feature type="compositionally biased region" description="Pro residues" evidence="1">
    <location>
        <begin position="907"/>
        <end position="917"/>
    </location>
</feature>
<dbReference type="AlphaFoldDB" id="A0A6L2K4F4"/>
<feature type="region of interest" description="Disordered" evidence="1">
    <location>
        <begin position="867"/>
        <end position="917"/>
    </location>
</feature>
<name>A0A6L2K4F4_TANCI</name>